<dbReference type="PANTHER" id="PTHR24379">
    <property type="entry name" value="KRAB AND ZINC FINGER DOMAIN-CONTAINING"/>
    <property type="match status" value="1"/>
</dbReference>
<organism evidence="7 8">
    <name type="scientific">Lymnaea stagnalis</name>
    <name type="common">Great pond snail</name>
    <name type="synonym">Helix stagnalis</name>
    <dbReference type="NCBI Taxonomy" id="6523"/>
    <lineage>
        <taxon>Eukaryota</taxon>
        <taxon>Metazoa</taxon>
        <taxon>Spiralia</taxon>
        <taxon>Lophotrochozoa</taxon>
        <taxon>Mollusca</taxon>
        <taxon>Gastropoda</taxon>
        <taxon>Heterobranchia</taxon>
        <taxon>Euthyneura</taxon>
        <taxon>Panpulmonata</taxon>
        <taxon>Hygrophila</taxon>
        <taxon>Lymnaeoidea</taxon>
        <taxon>Lymnaeidae</taxon>
        <taxon>Lymnaea</taxon>
    </lineage>
</organism>
<feature type="domain" description="C2H2-type" evidence="6">
    <location>
        <begin position="224"/>
        <end position="246"/>
    </location>
</feature>
<keyword evidence="4" id="KW-0862">Zinc</keyword>
<feature type="domain" description="C2H2-type" evidence="6">
    <location>
        <begin position="580"/>
        <end position="607"/>
    </location>
</feature>
<evidence type="ECO:0000256" key="3">
    <source>
        <dbReference type="ARBA" id="ARBA00022771"/>
    </source>
</evidence>
<feature type="domain" description="C2H2-type" evidence="6">
    <location>
        <begin position="411"/>
        <end position="439"/>
    </location>
</feature>
<comment type="caution">
    <text evidence="7">The sequence shown here is derived from an EMBL/GenBank/DDBJ whole genome shotgun (WGS) entry which is preliminary data.</text>
</comment>
<dbReference type="EMBL" id="CAXITT010000379">
    <property type="protein sequence ID" value="CAL1540372.1"/>
    <property type="molecule type" value="Genomic_DNA"/>
</dbReference>
<protein>
    <recommendedName>
        <fullName evidence="6">C2H2-type domain-containing protein</fullName>
    </recommendedName>
</protein>
<keyword evidence="8" id="KW-1185">Reference proteome</keyword>
<evidence type="ECO:0000313" key="7">
    <source>
        <dbReference type="EMBL" id="CAL1540372.1"/>
    </source>
</evidence>
<dbReference type="GO" id="GO:0008270">
    <property type="term" value="F:zinc ion binding"/>
    <property type="evidence" value="ECO:0007669"/>
    <property type="project" value="UniProtKB-KW"/>
</dbReference>
<dbReference type="InterPro" id="IPR013087">
    <property type="entry name" value="Znf_C2H2_type"/>
</dbReference>
<keyword evidence="2" id="KW-0677">Repeat</keyword>
<reference evidence="7 8" key="1">
    <citation type="submission" date="2024-04" db="EMBL/GenBank/DDBJ databases">
        <authorList>
            <consortium name="Genoscope - CEA"/>
            <person name="William W."/>
        </authorList>
    </citation>
    <scope>NUCLEOTIDE SEQUENCE [LARGE SCALE GENOMIC DNA]</scope>
</reference>
<dbReference type="SUPFAM" id="SSF57667">
    <property type="entry name" value="beta-beta-alpha zinc fingers"/>
    <property type="match status" value="5"/>
</dbReference>
<dbReference type="Pfam" id="PF00096">
    <property type="entry name" value="zf-C2H2"/>
    <property type="match status" value="3"/>
</dbReference>
<dbReference type="PROSITE" id="PS50157">
    <property type="entry name" value="ZINC_FINGER_C2H2_2"/>
    <property type="match status" value="8"/>
</dbReference>
<evidence type="ECO:0000256" key="1">
    <source>
        <dbReference type="ARBA" id="ARBA00022723"/>
    </source>
</evidence>
<evidence type="ECO:0000256" key="2">
    <source>
        <dbReference type="ARBA" id="ARBA00022737"/>
    </source>
</evidence>
<evidence type="ECO:0000256" key="5">
    <source>
        <dbReference type="PROSITE-ProRule" id="PRU00042"/>
    </source>
</evidence>
<feature type="domain" description="C2H2-type" evidence="6">
    <location>
        <begin position="552"/>
        <end position="579"/>
    </location>
</feature>
<keyword evidence="1" id="KW-0479">Metal-binding</keyword>
<sequence>MALSSQERNCADYLSNAVLMGEDIFSSLSLDGASLLENLIKVNQFLSQHPHIVVTKYEIHVNVVDNYLSHSDVPQGHYYIIKEGDDEVEDEVSKKQNEMVIPITKKEHDAEDSLISSAHSEIITDRAEAKPEQVLTVSTHPLTPALSTANPIPPLKKLNSEPIQTEELCSALKNTTDINVNEGEMLFQTSIKNNHEIRTQEYPKSNLAETVRKIKVEEQDPKSHRCKLCNTTFQKAESLLVHELTHITLVTDIRHNNFCCPLCPFKAGGKRKIRSHIIAKHCITRLYWCHHCKFVGTSSSQLVHHRSQQEHKDAISKLSAAKTHKFLCAQCGYLAISPAGLRNHMVVHQDKKNFTCPVCSQTFKTEKNLDIHKAIHSTVKPFLCTFCPFSTHRRAHLNKHVSNTHLDVGKYKCRVCPMAFRQMLLLKEHAQSEHKSEDGYFCARCTFSSKDREKYKQHIQIHTGVNLYCCKICGFTAAQRGQAKRHELTHSAVLPFSCPICGRKFRVKRSLVNHITVHQNVKKLQCELCPYKTKSTLVLNRHMALHNQQKILRCVLCEYITKHRGNWHKHMKLHSTNKPYVCDICNYSFKFEESLTRHKTAKHNAIV</sequence>
<keyword evidence="3 5" id="KW-0863">Zinc-finger</keyword>
<accession>A0AAV2I148</accession>
<feature type="domain" description="C2H2-type" evidence="6">
    <location>
        <begin position="468"/>
        <end position="495"/>
    </location>
</feature>
<name>A0AAV2I148_LYMST</name>
<dbReference type="AlphaFoldDB" id="A0AAV2I148"/>
<feature type="domain" description="C2H2-type" evidence="6">
    <location>
        <begin position="354"/>
        <end position="381"/>
    </location>
</feature>
<dbReference type="SMART" id="SM00355">
    <property type="entry name" value="ZnF_C2H2"/>
    <property type="match status" value="13"/>
</dbReference>
<proteinExistence type="predicted"/>
<evidence type="ECO:0000313" key="8">
    <source>
        <dbReference type="Proteomes" id="UP001497497"/>
    </source>
</evidence>
<feature type="domain" description="C2H2-type" evidence="6">
    <location>
        <begin position="326"/>
        <end position="353"/>
    </location>
</feature>
<evidence type="ECO:0000259" key="6">
    <source>
        <dbReference type="PROSITE" id="PS50157"/>
    </source>
</evidence>
<feature type="domain" description="C2H2-type" evidence="6">
    <location>
        <begin position="496"/>
        <end position="523"/>
    </location>
</feature>
<dbReference type="Gene3D" id="3.30.160.60">
    <property type="entry name" value="Classic Zinc Finger"/>
    <property type="match status" value="6"/>
</dbReference>
<gene>
    <name evidence="7" type="ORF">GSLYS_00014021001</name>
</gene>
<dbReference type="InterPro" id="IPR036236">
    <property type="entry name" value="Znf_C2H2_sf"/>
</dbReference>
<evidence type="ECO:0000256" key="4">
    <source>
        <dbReference type="ARBA" id="ARBA00022833"/>
    </source>
</evidence>
<dbReference type="PROSITE" id="PS00028">
    <property type="entry name" value="ZINC_FINGER_C2H2_1"/>
    <property type="match status" value="5"/>
</dbReference>
<dbReference type="Proteomes" id="UP001497497">
    <property type="component" value="Unassembled WGS sequence"/>
</dbReference>
<dbReference type="PANTHER" id="PTHR24379:SF121">
    <property type="entry name" value="C2H2-TYPE DOMAIN-CONTAINING PROTEIN"/>
    <property type="match status" value="1"/>
</dbReference>